<evidence type="ECO:0000256" key="5">
    <source>
        <dbReference type="ARBA" id="ARBA00023125"/>
    </source>
</evidence>
<dbReference type="PANTHER" id="PTHR46481">
    <property type="entry name" value="ZINC FINGER BED DOMAIN-CONTAINING PROTEIN 4"/>
    <property type="match status" value="1"/>
</dbReference>
<evidence type="ECO:0000256" key="4">
    <source>
        <dbReference type="ARBA" id="ARBA00022833"/>
    </source>
</evidence>
<dbReference type="InterPro" id="IPR052035">
    <property type="entry name" value="ZnF_BED_domain_contain"/>
</dbReference>
<keyword evidence="2" id="KW-0479">Metal-binding</keyword>
<accession>A0A5N6NX37</accession>
<dbReference type="Pfam" id="PF14372">
    <property type="entry name" value="hAT-like_RNase-H"/>
    <property type="match status" value="1"/>
</dbReference>
<evidence type="ECO:0000256" key="3">
    <source>
        <dbReference type="ARBA" id="ARBA00022771"/>
    </source>
</evidence>
<comment type="subcellular location">
    <subcellularLocation>
        <location evidence="1">Nucleus</location>
    </subcellularLocation>
</comment>
<evidence type="ECO:0000256" key="2">
    <source>
        <dbReference type="ARBA" id="ARBA00022723"/>
    </source>
</evidence>
<evidence type="ECO:0000256" key="6">
    <source>
        <dbReference type="ARBA" id="ARBA00023242"/>
    </source>
</evidence>
<protein>
    <recommendedName>
        <fullName evidence="7">hAT-like transposase RNase-H fold domain-containing protein</fullName>
    </recommendedName>
</protein>
<dbReference type="GO" id="GO:0005634">
    <property type="term" value="C:nucleus"/>
    <property type="evidence" value="ECO:0007669"/>
    <property type="project" value="UniProtKB-SubCell"/>
</dbReference>
<gene>
    <name evidence="8" type="ORF">E3N88_15528</name>
</gene>
<keyword evidence="3" id="KW-0863">Zinc-finger</keyword>
<keyword evidence="5" id="KW-0238">DNA-binding</keyword>
<dbReference type="OrthoDB" id="2610923at2759"/>
<dbReference type="EMBL" id="SZYD01000008">
    <property type="protein sequence ID" value="KAD5507825.1"/>
    <property type="molecule type" value="Genomic_DNA"/>
</dbReference>
<evidence type="ECO:0000313" key="9">
    <source>
        <dbReference type="Proteomes" id="UP000326396"/>
    </source>
</evidence>
<comment type="caution">
    <text evidence="8">The sequence shown here is derived from an EMBL/GenBank/DDBJ whole genome shotgun (WGS) entry which is preliminary data.</text>
</comment>
<dbReference type="GO" id="GO:0003677">
    <property type="term" value="F:DNA binding"/>
    <property type="evidence" value="ECO:0007669"/>
    <property type="project" value="UniProtKB-KW"/>
</dbReference>
<reference evidence="8 9" key="1">
    <citation type="submission" date="2019-05" db="EMBL/GenBank/DDBJ databases">
        <title>Mikania micrantha, genome provides insights into the molecular mechanism of rapid growth.</title>
        <authorList>
            <person name="Liu B."/>
        </authorList>
    </citation>
    <scope>NUCLEOTIDE SEQUENCE [LARGE SCALE GENOMIC DNA]</scope>
    <source>
        <strain evidence="8">NLD-2019</strain>
        <tissue evidence="8">Leaf</tissue>
    </source>
</reference>
<dbReference type="AlphaFoldDB" id="A0A5N6NX37"/>
<proteinExistence type="predicted"/>
<dbReference type="GO" id="GO:0008270">
    <property type="term" value="F:zinc ion binding"/>
    <property type="evidence" value="ECO:0007669"/>
    <property type="project" value="UniProtKB-KW"/>
</dbReference>
<keyword evidence="9" id="KW-1185">Reference proteome</keyword>
<dbReference type="InterPro" id="IPR025525">
    <property type="entry name" value="hAT-like_transposase_RNase-H"/>
</dbReference>
<feature type="domain" description="hAT-like transposase RNase-H fold" evidence="7">
    <location>
        <begin position="185"/>
        <end position="248"/>
    </location>
</feature>
<evidence type="ECO:0000259" key="7">
    <source>
        <dbReference type="Pfam" id="PF14372"/>
    </source>
</evidence>
<dbReference type="SUPFAM" id="SSF53098">
    <property type="entry name" value="Ribonuclease H-like"/>
    <property type="match status" value="1"/>
</dbReference>
<dbReference type="Proteomes" id="UP000326396">
    <property type="component" value="Linkage Group LG16"/>
</dbReference>
<organism evidence="8 9">
    <name type="scientific">Mikania micrantha</name>
    <name type="common">bitter vine</name>
    <dbReference type="NCBI Taxonomy" id="192012"/>
    <lineage>
        <taxon>Eukaryota</taxon>
        <taxon>Viridiplantae</taxon>
        <taxon>Streptophyta</taxon>
        <taxon>Embryophyta</taxon>
        <taxon>Tracheophyta</taxon>
        <taxon>Spermatophyta</taxon>
        <taxon>Magnoliopsida</taxon>
        <taxon>eudicotyledons</taxon>
        <taxon>Gunneridae</taxon>
        <taxon>Pentapetalae</taxon>
        <taxon>asterids</taxon>
        <taxon>campanulids</taxon>
        <taxon>Asterales</taxon>
        <taxon>Asteraceae</taxon>
        <taxon>Asteroideae</taxon>
        <taxon>Heliantheae alliance</taxon>
        <taxon>Eupatorieae</taxon>
        <taxon>Mikania</taxon>
    </lineage>
</organism>
<keyword evidence="6" id="KW-0539">Nucleus</keyword>
<sequence length="303" mass="34664">MMIESYKLHEGDAIYKCLKDWGIDGKIFSISVDNASYNDRAVNTLKTNTSRVKKLPCDGRLFHVRCCAHILNLLVKDGLSKIEHVIEEVREAVKYINHSEARRQSFSNVAHQLQVHDRKLSIDVPTRWNSTFDMLSLAIKFKDVFPRYAEHEPHFKHLPSEEDWKNVEKVCDGLKVFKVCTNIISGSDYPTSNLYLIEVYKIKETIDKGALSKCDFIRSMTEKMKEKFYKYWGECHVLMAIAAVLDPRDSSSHKTGSSGGSTSSRLVEYSLGSGWDAFGEFLKDADVDRPTKSELEMYLEEGD</sequence>
<evidence type="ECO:0000256" key="1">
    <source>
        <dbReference type="ARBA" id="ARBA00004123"/>
    </source>
</evidence>
<keyword evidence="4" id="KW-0862">Zinc</keyword>
<dbReference type="InterPro" id="IPR012337">
    <property type="entry name" value="RNaseH-like_sf"/>
</dbReference>
<name>A0A5N6NX37_9ASTR</name>
<dbReference type="PANTHER" id="PTHR46481:SF10">
    <property type="entry name" value="ZINC FINGER BED DOMAIN-CONTAINING PROTEIN 39"/>
    <property type="match status" value="1"/>
</dbReference>
<evidence type="ECO:0000313" key="8">
    <source>
        <dbReference type="EMBL" id="KAD5507825.1"/>
    </source>
</evidence>